<reference evidence="1" key="1">
    <citation type="submission" date="2021-02" db="EMBL/GenBank/DDBJ databases">
        <authorList>
            <person name="Nowell W R."/>
        </authorList>
    </citation>
    <scope>NUCLEOTIDE SEQUENCE</scope>
</reference>
<dbReference type="EMBL" id="CAJOBB010009067">
    <property type="protein sequence ID" value="CAF4220703.1"/>
    <property type="molecule type" value="Genomic_DNA"/>
</dbReference>
<comment type="caution">
    <text evidence="1">The sequence shown here is derived from an EMBL/GenBank/DDBJ whole genome shotgun (WGS) entry which is preliminary data.</text>
</comment>
<proteinExistence type="predicted"/>
<evidence type="ECO:0000313" key="1">
    <source>
        <dbReference type="EMBL" id="CAF4220703.1"/>
    </source>
</evidence>
<protein>
    <submittedName>
        <fullName evidence="1">Uncharacterized protein</fullName>
    </submittedName>
</protein>
<evidence type="ECO:0000313" key="2">
    <source>
        <dbReference type="Proteomes" id="UP000663868"/>
    </source>
</evidence>
<dbReference type="Proteomes" id="UP000663868">
    <property type="component" value="Unassembled WGS sequence"/>
</dbReference>
<feature type="non-terminal residue" evidence="1">
    <location>
        <position position="1"/>
    </location>
</feature>
<accession>A0A820CAT7</accession>
<dbReference type="AlphaFoldDB" id="A0A820CAT7"/>
<gene>
    <name evidence="1" type="ORF">KXQ929_LOCUS41180</name>
</gene>
<organism evidence="1 2">
    <name type="scientific">Adineta steineri</name>
    <dbReference type="NCBI Taxonomy" id="433720"/>
    <lineage>
        <taxon>Eukaryota</taxon>
        <taxon>Metazoa</taxon>
        <taxon>Spiralia</taxon>
        <taxon>Gnathifera</taxon>
        <taxon>Rotifera</taxon>
        <taxon>Eurotatoria</taxon>
        <taxon>Bdelloidea</taxon>
        <taxon>Adinetida</taxon>
        <taxon>Adinetidae</taxon>
        <taxon>Adineta</taxon>
    </lineage>
</organism>
<sequence length="44" mass="5023">SNGVQQQLQIESWDSDSIRIRLSPNIIIQTSDYQALLPDKPILK</sequence>
<name>A0A820CAT7_9BILA</name>